<gene>
    <name evidence="4" type="ORF">B1812_15845</name>
</gene>
<dbReference type="AlphaFoldDB" id="A0A1W6MXL4"/>
<reference evidence="4 5" key="1">
    <citation type="submission" date="2017-02" db="EMBL/GenBank/DDBJ databases">
        <authorList>
            <person name="Peterson S.W."/>
        </authorList>
    </citation>
    <scope>NUCLEOTIDE SEQUENCE [LARGE SCALE GENOMIC DNA]</scope>
    <source>
        <strain evidence="4 5">S285</strain>
    </source>
</reference>
<evidence type="ECO:0000313" key="4">
    <source>
        <dbReference type="EMBL" id="ARN82317.1"/>
    </source>
</evidence>
<evidence type="ECO:0000256" key="2">
    <source>
        <dbReference type="SAM" id="MobiDB-lite"/>
    </source>
</evidence>
<dbReference type="Pfam" id="PF03548">
    <property type="entry name" value="LolA"/>
    <property type="match status" value="1"/>
</dbReference>
<dbReference type="RefSeq" id="WP_245299945.1">
    <property type="nucleotide sequence ID" value="NZ_AP027149.1"/>
</dbReference>
<evidence type="ECO:0000256" key="3">
    <source>
        <dbReference type="SAM" id="SignalP"/>
    </source>
</evidence>
<dbReference type="InterPro" id="IPR029046">
    <property type="entry name" value="LolA/LolB/LppX"/>
</dbReference>
<keyword evidence="5" id="KW-1185">Reference proteome</keyword>
<evidence type="ECO:0000313" key="5">
    <source>
        <dbReference type="Proteomes" id="UP000193978"/>
    </source>
</evidence>
<feature type="signal peptide" evidence="3">
    <location>
        <begin position="1"/>
        <end position="23"/>
    </location>
</feature>
<feature type="chain" id="PRO_5012935892" evidence="3">
    <location>
        <begin position="24"/>
        <end position="266"/>
    </location>
</feature>
<proteinExistence type="predicted"/>
<feature type="compositionally biased region" description="Low complexity" evidence="2">
    <location>
        <begin position="55"/>
        <end position="85"/>
    </location>
</feature>
<dbReference type="KEGG" id="mbry:B1812_15845"/>
<dbReference type="PANTHER" id="PTHR35869">
    <property type="entry name" value="OUTER-MEMBRANE LIPOPROTEIN CARRIER PROTEIN"/>
    <property type="match status" value="1"/>
</dbReference>
<keyword evidence="1 3" id="KW-0732">Signal</keyword>
<dbReference type="EMBL" id="CP019948">
    <property type="protein sequence ID" value="ARN82317.1"/>
    <property type="molecule type" value="Genomic_DNA"/>
</dbReference>
<dbReference type="InterPro" id="IPR004564">
    <property type="entry name" value="OM_lipoprot_carrier_LolA-like"/>
</dbReference>
<dbReference type="Gene3D" id="2.50.20.10">
    <property type="entry name" value="Lipoprotein localisation LolA/LolB/LppX"/>
    <property type="match status" value="1"/>
</dbReference>
<feature type="region of interest" description="Disordered" evidence="2">
    <location>
        <begin position="23"/>
        <end position="85"/>
    </location>
</feature>
<organism evidence="4 5">
    <name type="scientific">Methylocystis bryophila</name>
    <dbReference type="NCBI Taxonomy" id="655015"/>
    <lineage>
        <taxon>Bacteria</taxon>
        <taxon>Pseudomonadati</taxon>
        <taxon>Pseudomonadota</taxon>
        <taxon>Alphaproteobacteria</taxon>
        <taxon>Hyphomicrobiales</taxon>
        <taxon>Methylocystaceae</taxon>
        <taxon>Methylocystis</taxon>
    </lineage>
</organism>
<dbReference type="SUPFAM" id="SSF89392">
    <property type="entry name" value="Prokaryotic lipoproteins and lipoprotein localization factors"/>
    <property type="match status" value="1"/>
</dbReference>
<feature type="compositionally biased region" description="Pro residues" evidence="2">
    <location>
        <begin position="31"/>
        <end position="54"/>
    </location>
</feature>
<dbReference type="Proteomes" id="UP000193978">
    <property type="component" value="Chromosome"/>
</dbReference>
<protein>
    <submittedName>
        <fullName evidence="4">Cell envelope biogenesis protein LolA</fullName>
    </submittedName>
</protein>
<name>A0A1W6MXL4_9HYPH</name>
<dbReference type="STRING" id="655015.B1812_15845"/>
<dbReference type="CDD" id="cd16325">
    <property type="entry name" value="LolA"/>
    <property type="match status" value="1"/>
</dbReference>
<sequence length="266" mass="28640">MKHRKFLAITLTLGLTVVTPCQAQTQSPSGAKPPIPPAVSTAAPPPPAAPPAQPAPSAQQPATAAPAKPPTQAKGPAKPAAPAAPVAKLDRAEAIKRANAFFNASPVLTADFVQLGADGKRSEGKLYVQRAGRVRFEYADPATMEVVSDGLRVVVRDRKLKSEQAYFIEQTPLKFFMKEKFDLEKDVKLVDVLIEDSGVTVEIEDSATLGGTSQLKLLFDPKTFKLKQWQVTDPQGYQTLLTLFNLDQATTPDPALFKLEQKANAN</sequence>
<accession>A0A1W6MXL4</accession>
<evidence type="ECO:0000256" key="1">
    <source>
        <dbReference type="ARBA" id="ARBA00022729"/>
    </source>
</evidence>
<dbReference type="PANTHER" id="PTHR35869:SF1">
    <property type="entry name" value="OUTER-MEMBRANE LIPOPROTEIN CARRIER PROTEIN"/>
    <property type="match status" value="1"/>
</dbReference>